<sequence>MKNTTAILALSSFFIFSACKKTEQTKQENTAQTEQTAQPEKFEVDSVKVDDSIKIGKFLSLRYTSKLLVFPGIKDQKLLDSIYLNNKGSRDFSKNGLQAYLEKEKKQYFTSTEQDTKDFISDITNAQTWYTDSDMKLVSNTNGYMHIQYSSNAYIGGAHDEYGYVERVFDLKNNRKVELKDITTISKSKLEPILMNNINKVPSGTTDEKGEVKNSEMLLVDIIPVSNNFYFDDKNLYFHYSPYEITAFAAGDIIIPVSWADLKGTLTPEFKERMKIK</sequence>
<dbReference type="EMBL" id="JPRH01000001">
    <property type="protein sequence ID" value="KFF14730.1"/>
    <property type="molecule type" value="Genomic_DNA"/>
</dbReference>
<comment type="caution">
    <text evidence="2">The sequence shown here is derived from an EMBL/GenBank/DDBJ whole genome shotgun (WGS) entry which is preliminary data.</text>
</comment>
<evidence type="ECO:0000259" key="1">
    <source>
        <dbReference type="Pfam" id="PF11738"/>
    </source>
</evidence>
<accession>A0A086ADG6</accession>
<proteinExistence type="predicted"/>
<dbReference type="InterPro" id="IPR037126">
    <property type="entry name" value="PdaC/RsiV-like_sf"/>
</dbReference>
<dbReference type="AlphaFoldDB" id="A0A086ADG6"/>
<dbReference type="Gene3D" id="3.90.640.20">
    <property type="entry name" value="Heat-shock cognate protein, ATPase"/>
    <property type="match status" value="1"/>
</dbReference>
<dbReference type="Proteomes" id="UP000028705">
    <property type="component" value="Unassembled WGS sequence"/>
</dbReference>
<organism evidence="2 3">
    <name type="scientific">Chryseobacterium soli</name>
    <dbReference type="NCBI Taxonomy" id="445961"/>
    <lineage>
        <taxon>Bacteria</taxon>
        <taxon>Pseudomonadati</taxon>
        <taxon>Bacteroidota</taxon>
        <taxon>Flavobacteriia</taxon>
        <taxon>Flavobacteriales</taxon>
        <taxon>Weeksellaceae</taxon>
        <taxon>Chryseobacterium group</taxon>
        <taxon>Chryseobacterium</taxon>
    </lineage>
</organism>
<name>A0A086ADG6_9FLAO</name>
<dbReference type="Pfam" id="PF11738">
    <property type="entry name" value="DUF3298"/>
    <property type="match status" value="1"/>
</dbReference>
<dbReference type="OrthoDB" id="594879at2"/>
<dbReference type="eggNOG" id="ENOG5032S94">
    <property type="taxonomic scope" value="Bacteria"/>
</dbReference>
<gene>
    <name evidence="2" type="ORF">IW15_04675</name>
</gene>
<evidence type="ECO:0000313" key="2">
    <source>
        <dbReference type="EMBL" id="KFF14730.1"/>
    </source>
</evidence>
<dbReference type="InterPro" id="IPR021729">
    <property type="entry name" value="DUF3298"/>
</dbReference>
<reference evidence="2 3" key="1">
    <citation type="submission" date="2014-07" db="EMBL/GenBank/DDBJ databases">
        <title>Genome of Chryseobacterium soli DSM 19298.</title>
        <authorList>
            <person name="Stropko S.J."/>
            <person name="Pipes S.E."/>
            <person name="Newman J."/>
        </authorList>
    </citation>
    <scope>NUCLEOTIDE SEQUENCE [LARGE SCALE GENOMIC DNA]</scope>
    <source>
        <strain evidence="2 3">DSM 19298</strain>
    </source>
</reference>
<dbReference type="RefSeq" id="WP_034709589.1">
    <property type="nucleotide sequence ID" value="NZ_JPRH01000001.1"/>
</dbReference>
<evidence type="ECO:0000313" key="3">
    <source>
        <dbReference type="Proteomes" id="UP000028705"/>
    </source>
</evidence>
<dbReference type="Gene3D" id="3.30.565.40">
    <property type="entry name" value="Fervidobacterium nodosum Rt17-B1 like"/>
    <property type="match status" value="1"/>
</dbReference>
<keyword evidence="3" id="KW-1185">Reference proteome</keyword>
<feature type="domain" description="DUF3298" evidence="1">
    <location>
        <begin position="187"/>
        <end position="259"/>
    </location>
</feature>
<dbReference type="PROSITE" id="PS51257">
    <property type="entry name" value="PROKAR_LIPOPROTEIN"/>
    <property type="match status" value="1"/>
</dbReference>
<dbReference type="STRING" id="445961.IW15_04675"/>
<protein>
    <recommendedName>
        <fullName evidence="1">DUF3298 domain-containing protein</fullName>
    </recommendedName>
</protein>